<evidence type="ECO:0000313" key="1">
    <source>
        <dbReference type="EMBL" id="KAI3823870.1"/>
    </source>
</evidence>
<protein>
    <submittedName>
        <fullName evidence="1">Uncharacterized protein</fullName>
    </submittedName>
</protein>
<reference evidence="1 2" key="2">
    <citation type="journal article" date="2022" name="Mol. Ecol. Resour.">
        <title>The genomes of chicory, endive, great burdock and yacon provide insights into Asteraceae paleo-polyploidization history and plant inulin production.</title>
        <authorList>
            <person name="Fan W."/>
            <person name="Wang S."/>
            <person name="Wang H."/>
            <person name="Wang A."/>
            <person name="Jiang F."/>
            <person name="Liu H."/>
            <person name="Zhao H."/>
            <person name="Xu D."/>
            <person name="Zhang Y."/>
        </authorList>
    </citation>
    <scope>NUCLEOTIDE SEQUENCE [LARGE SCALE GENOMIC DNA]</scope>
    <source>
        <strain evidence="2">cv. Yunnan</strain>
        <tissue evidence="1">Leaves</tissue>
    </source>
</reference>
<reference evidence="2" key="1">
    <citation type="journal article" date="2022" name="Mol. Ecol. Resour.">
        <title>The genomes of chicory, endive, great burdock and yacon provide insights into Asteraceae palaeo-polyploidization history and plant inulin production.</title>
        <authorList>
            <person name="Fan W."/>
            <person name="Wang S."/>
            <person name="Wang H."/>
            <person name="Wang A."/>
            <person name="Jiang F."/>
            <person name="Liu H."/>
            <person name="Zhao H."/>
            <person name="Xu D."/>
            <person name="Zhang Y."/>
        </authorList>
    </citation>
    <scope>NUCLEOTIDE SEQUENCE [LARGE SCALE GENOMIC DNA]</scope>
    <source>
        <strain evidence="2">cv. Yunnan</strain>
    </source>
</reference>
<dbReference type="EMBL" id="CM042019">
    <property type="protein sequence ID" value="KAI3823870.1"/>
    <property type="molecule type" value="Genomic_DNA"/>
</dbReference>
<comment type="caution">
    <text evidence="1">The sequence shown here is derived from an EMBL/GenBank/DDBJ whole genome shotgun (WGS) entry which is preliminary data.</text>
</comment>
<organism evidence="1 2">
    <name type="scientific">Smallanthus sonchifolius</name>
    <dbReference type="NCBI Taxonomy" id="185202"/>
    <lineage>
        <taxon>Eukaryota</taxon>
        <taxon>Viridiplantae</taxon>
        <taxon>Streptophyta</taxon>
        <taxon>Embryophyta</taxon>
        <taxon>Tracheophyta</taxon>
        <taxon>Spermatophyta</taxon>
        <taxon>Magnoliopsida</taxon>
        <taxon>eudicotyledons</taxon>
        <taxon>Gunneridae</taxon>
        <taxon>Pentapetalae</taxon>
        <taxon>asterids</taxon>
        <taxon>campanulids</taxon>
        <taxon>Asterales</taxon>
        <taxon>Asteraceae</taxon>
        <taxon>Asteroideae</taxon>
        <taxon>Heliantheae alliance</taxon>
        <taxon>Millerieae</taxon>
        <taxon>Smallanthus</taxon>
    </lineage>
</organism>
<keyword evidence="2" id="KW-1185">Reference proteome</keyword>
<proteinExistence type="predicted"/>
<evidence type="ECO:0000313" key="2">
    <source>
        <dbReference type="Proteomes" id="UP001056120"/>
    </source>
</evidence>
<sequence>MFPSIRVLVPSHMNMSGGLLEIIQSTIVLAKCMAIKPPKDKKSNRTGEYTISMGEYTCNTNTPGFGISLDDDDDDIQAEQEPPSPPIGRDKAKSIGRDKAKAKGKAMSSSDYEAKKLSLIEELAETNRVKKQAIEQFDQKIDKFYELEQRKFMGEI</sequence>
<name>A0ACB9JV93_9ASTR</name>
<dbReference type="Proteomes" id="UP001056120">
    <property type="component" value="Linkage Group LG02"/>
</dbReference>
<accession>A0ACB9JV93</accession>
<gene>
    <name evidence="1" type="ORF">L1987_05315</name>
</gene>